<dbReference type="InterPro" id="IPR032675">
    <property type="entry name" value="LRR_dom_sf"/>
</dbReference>
<comment type="caution">
    <text evidence="2">The sequence shown here is derived from an EMBL/GenBank/DDBJ whole genome shotgun (WGS) entry which is preliminary data.</text>
</comment>
<name>A0A0T6AVL0_9SCAR</name>
<keyword evidence="3" id="KW-1185">Reference proteome</keyword>
<protein>
    <recommendedName>
        <fullName evidence="1">F-box domain-containing protein</fullName>
    </recommendedName>
</protein>
<dbReference type="Gene3D" id="3.80.10.10">
    <property type="entry name" value="Ribonuclease Inhibitor"/>
    <property type="match status" value="1"/>
</dbReference>
<feature type="domain" description="F-box" evidence="1">
    <location>
        <begin position="3"/>
        <end position="49"/>
    </location>
</feature>
<evidence type="ECO:0000313" key="3">
    <source>
        <dbReference type="Proteomes" id="UP000051574"/>
    </source>
</evidence>
<sequence>MDITYIRSFPFEVLEHICLYLNTVDVLKLSEIINEFNNVSCSKRVIQKVNLINEYYVTAQHLRRFLAVQPRCNFVTTLNLNFIYWIAAADIRKCASSLGNLECLYVADTKLGLLKPDIVLYNKLTKLKKLGVSVTKRTFCKESLKYFPKLTHFYLHLDADDVIIRQIILILKKQECIQEFWVIENVTRALVPISLQSHITIPKSVVGFNSLLYNIYFCNEKLSELQRVHRSTFGRVIMCWEKRKQPVKSFQSLNLGKDWNTFFELSRTCDPFTPKQTKEIIDKESIEDINFEEIHFAHDYNVCGDTSRKVIGNLLLYDSMKLLMKLALNFCACIAEVHQEESPTGKKRQRIESIGTCLLDKISKNSPYIEELEVWSCLRVDGCSRISNESCTSIANFKYLRKLTLDNLPIHISGSFLSKVFLSCEHLTSLRIKSKQQNSSLHNFLCLSLKHAVSLKHLRYEHPCNISIDKLLFALSENEKLKMERLFIKCKSVEIFSAKPINTFLENNPELRLFYLVIADLPKATIKQTIKSLEKHNDDPRKILLISQDECSPTGRVQLPFIHA</sequence>
<dbReference type="InterPro" id="IPR001810">
    <property type="entry name" value="F-box_dom"/>
</dbReference>
<dbReference type="GO" id="GO:0031146">
    <property type="term" value="P:SCF-dependent proteasomal ubiquitin-dependent protein catabolic process"/>
    <property type="evidence" value="ECO:0007669"/>
    <property type="project" value="InterPro"/>
</dbReference>
<gene>
    <name evidence="2" type="ORF">AMK59_7901</name>
</gene>
<dbReference type="EMBL" id="LJIG01022703">
    <property type="protein sequence ID" value="KRT79146.1"/>
    <property type="molecule type" value="Genomic_DNA"/>
</dbReference>
<proteinExistence type="predicted"/>
<organism evidence="2 3">
    <name type="scientific">Oryctes borbonicus</name>
    <dbReference type="NCBI Taxonomy" id="1629725"/>
    <lineage>
        <taxon>Eukaryota</taxon>
        <taxon>Metazoa</taxon>
        <taxon>Ecdysozoa</taxon>
        <taxon>Arthropoda</taxon>
        <taxon>Hexapoda</taxon>
        <taxon>Insecta</taxon>
        <taxon>Pterygota</taxon>
        <taxon>Neoptera</taxon>
        <taxon>Endopterygota</taxon>
        <taxon>Coleoptera</taxon>
        <taxon>Polyphaga</taxon>
        <taxon>Scarabaeiformia</taxon>
        <taxon>Scarabaeidae</taxon>
        <taxon>Dynastinae</taxon>
        <taxon>Oryctes</taxon>
    </lineage>
</organism>
<accession>A0A0T6AVL0</accession>
<dbReference type="PROSITE" id="PS50181">
    <property type="entry name" value="FBOX"/>
    <property type="match status" value="1"/>
</dbReference>
<dbReference type="Proteomes" id="UP000051574">
    <property type="component" value="Unassembled WGS sequence"/>
</dbReference>
<dbReference type="OrthoDB" id="6705608at2759"/>
<dbReference type="InterPro" id="IPR045627">
    <property type="entry name" value="FBXL18_LRR"/>
</dbReference>
<dbReference type="SUPFAM" id="SSF52047">
    <property type="entry name" value="RNI-like"/>
    <property type="match status" value="2"/>
</dbReference>
<evidence type="ECO:0000313" key="2">
    <source>
        <dbReference type="EMBL" id="KRT79146.1"/>
    </source>
</evidence>
<dbReference type="AlphaFoldDB" id="A0A0T6AVL0"/>
<feature type="non-terminal residue" evidence="2">
    <location>
        <position position="564"/>
    </location>
</feature>
<reference evidence="2 3" key="1">
    <citation type="submission" date="2015-09" db="EMBL/GenBank/DDBJ databases">
        <title>Draft genome of the scarab beetle Oryctes borbonicus.</title>
        <authorList>
            <person name="Meyer J.M."/>
            <person name="Markov G.V."/>
            <person name="Baskaran P."/>
            <person name="Herrmann M."/>
            <person name="Sommer R.J."/>
            <person name="Roedelsperger C."/>
        </authorList>
    </citation>
    <scope>NUCLEOTIDE SEQUENCE [LARGE SCALE GENOMIC DNA]</scope>
    <source>
        <strain evidence="2">OB123</strain>
        <tissue evidence="2">Whole animal</tissue>
    </source>
</reference>
<evidence type="ECO:0000259" key="1">
    <source>
        <dbReference type="PROSITE" id="PS50181"/>
    </source>
</evidence>
<dbReference type="Pfam" id="PF19729">
    <property type="entry name" value="LRR_FBXL18"/>
    <property type="match status" value="1"/>
</dbReference>